<feature type="binding site" evidence="3">
    <location>
        <begin position="126"/>
        <end position="129"/>
    </location>
    <ligand>
        <name>GTP</name>
        <dbReference type="ChEBI" id="CHEBI:37565"/>
    </ligand>
</feature>
<dbReference type="GO" id="GO:0046872">
    <property type="term" value="F:metal ion binding"/>
    <property type="evidence" value="ECO:0007669"/>
    <property type="project" value="UniProtKB-KW"/>
</dbReference>
<dbReference type="InterPro" id="IPR024156">
    <property type="entry name" value="Small_GTPase_ARF"/>
</dbReference>
<reference evidence="6" key="1">
    <citation type="submission" date="2024-02" db="UniProtKB">
        <authorList>
            <consortium name="WormBaseParasite"/>
        </authorList>
    </citation>
    <scope>IDENTIFICATION</scope>
</reference>
<keyword evidence="1 3" id="KW-0547">Nucleotide-binding</keyword>
<dbReference type="PROSITE" id="PS51417">
    <property type="entry name" value="ARF"/>
    <property type="match status" value="1"/>
</dbReference>
<proteinExistence type="predicted"/>
<dbReference type="PROSITE" id="PS51419">
    <property type="entry name" value="RAB"/>
    <property type="match status" value="1"/>
</dbReference>
<organism evidence="5 6">
    <name type="scientific">Mesorhabditis belari</name>
    <dbReference type="NCBI Taxonomy" id="2138241"/>
    <lineage>
        <taxon>Eukaryota</taxon>
        <taxon>Metazoa</taxon>
        <taxon>Ecdysozoa</taxon>
        <taxon>Nematoda</taxon>
        <taxon>Chromadorea</taxon>
        <taxon>Rhabditida</taxon>
        <taxon>Rhabditina</taxon>
        <taxon>Rhabditomorpha</taxon>
        <taxon>Rhabditoidea</taxon>
        <taxon>Rhabditidae</taxon>
        <taxon>Mesorhabditinae</taxon>
        <taxon>Mesorhabditis</taxon>
    </lineage>
</organism>
<dbReference type="Pfam" id="PF00025">
    <property type="entry name" value="Arf"/>
    <property type="match status" value="1"/>
</dbReference>
<dbReference type="InterPro" id="IPR006689">
    <property type="entry name" value="Small_GTPase_ARF/SAR"/>
</dbReference>
<feature type="binding site" evidence="3">
    <location>
        <begin position="18"/>
        <end position="25"/>
    </location>
    <ligand>
        <name>GTP</name>
        <dbReference type="ChEBI" id="CHEBI:37565"/>
    </ligand>
</feature>
<feature type="binding site" evidence="4">
    <location>
        <position position="25"/>
    </location>
    <ligand>
        <name>Mg(2+)</name>
        <dbReference type="ChEBI" id="CHEBI:18420"/>
    </ligand>
</feature>
<dbReference type="Proteomes" id="UP000887575">
    <property type="component" value="Unassembled WGS sequence"/>
</dbReference>
<keyword evidence="4" id="KW-0479">Metal-binding</keyword>
<dbReference type="PANTHER" id="PTHR11711">
    <property type="entry name" value="ADP RIBOSYLATION FACTOR-RELATED"/>
    <property type="match status" value="1"/>
</dbReference>
<dbReference type="WBParaSite" id="MBELARI_LOCUS7430">
    <property type="protein sequence ID" value="MBELARI_LOCUS7430"/>
    <property type="gene ID" value="MBELARI_LOCUS7430"/>
</dbReference>
<keyword evidence="4" id="KW-0460">Magnesium</keyword>
<evidence type="ECO:0000313" key="6">
    <source>
        <dbReference type="WBParaSite" id="MBELARI_LOCUS7430"/>
    </source>
</evidence>
<evidence type="ECO:0000256" key="2">
    <source>
        <dbReference type="ARBA" id="ARBA00023134"/>
    </source>
</evidence>
<dbReference type="AlphaFoldDB" id="A0AAF3FMW2"/>
<dbReference type="Gene3D" id="3.40.50.300">
    <property type="entry name" value="P-loop containing nucleotide triphosphate hydrolases"/>
    <property type="match status" value="1"/>
</dbReference>
<dbReference type="GO" id="GO:0003924">
    <property type="term" value="F:GTPase activity"/>
    <property type="evidence" value="ECO:0007669"/>
    <property type="project" value="InterPro"/>
</dbReference>
<dbReference type="NCBIfam" id="TIGR00231">
    <property type="entry name" value="small_GTP"/>
    <property type="match status" value="1"/>
</dbReference>
<feature type="binding site" evidence="3">
    <location>
        <position position="69"/>
    </location>
    <ligand>
        <name>GTP</name>
        <dbReference type="ChEBI" id="CHEBI:37565"/>
    </ligand>
</feature>
<evidence type="ECO:0000256" key="4">
    <source>
        <dbReference type="PIRSR" id="PIRSR606689-2"/>
    </source>
</evidence>
<keyword evidence="5" id="KW-1185">Reference proteome</keyword>
<protein>
    <submittedName>
        <fullName evidence="6">Uncharacterized protein</fullName>
    </submittedName>
</protein>
<dbReference type="InterPro" id="IPR027417">
    <property type="entry name" value="P-loop_NTPase"/>
</dbReference>
<dbReference type="GO" id="GO:0005525">
    <property type="term" value="F:GTP binding"/>
    <property type="evidence" value="ECO:0007669"/>
    <property type="project" value="UniProtKB-KW"/>
</dbReference>
<keyword evidence="2 3" id="KW-0342">GTP-binding</keyword>
<evidence type="ECO:0000256" key="3">
    <source>
        <dbReference type="PIRSR" id="PIRSR606689-1"/>
    </source>
</evidence>
<dbReference type="SMART" id="SM00177">
    <property type="entry name" value="ARF"/>
    <property type="match status" value="1"/>
</dbReference>
<feature type="binding site" evidence="4">
    <location>
        <position position="42"/>
    </location>
    <ligand>
        <name>Mg(2+)</name>
        <dbReference type="ChEBI" id="CHEBI:18420"/>
    </ligand>
</feature>
<accession>A0AAF3FMW2</accession>
<evidence type="ECO:0000256" key="1">
    <source>
        <dbReference type="ARBA" id="ARBA00022741"/>
    </source>
</evidence>
<dbReference type="SUPFAM" id="SSF52540">
    <property type="entry name" value="P-loop containing nucleoside triphosphate hydrolases"/>
    <property type="match status" value="1"/>
</dbReference>
<dbReference type="PRINTS" id="PR00449">
    <property type="entry name" value="RASTRNSFRMNG"/>
</dbReference>
<name>A0AAF3FMW2_9BILA</name>
<sequence length="191" mass="21295">MGQRFSKDEGYVQVVILGLEHAGKSSILYRLTYDLFMEAIPTSGFNHEKFCLQRGPGRGCKFAVWDASGSEASQTAWSTYSKAADVILFVVDSADCEKFNKAKDLLNTVLGAGDFPPHAVIMVLANKQDLTSAKKPEELFTLLRLKKLRKICIRGCSAKDGTGLDDIFTHLFLLFDHSRKLKRCKTVQVIE</sequence>
<dbReference type="InterPro" id="IPR005225">
    <property type="entry name" value="Small_GTP-bd"/>
</dbReference>
<dbReference type="SMART" id="SM00175">
    <property type="entry name" value="RAB"/>
    <property type="match status" value="1"/>
</dbReference>
<evidence type="ECO:0000313" key="5">
    <source>
        <dbReference type="Proteomes" id="UP000887575"/>
    </source>
</evidence>